<reference evidence="4" key="2">
    <citation type="submission" date="2010-01" db="EMBL/GenBank/DDBJ databases">
        <title>The complete genome of Conexibacter woesei DSM 14684.</title>
        <authorList>
            <consortium name="US DOE Joint Genome Institute (JGI-PGF)"/>
            <person name="Lucas S."/>
            <person name="Copeland A."/>
            <person name="Lapidus A."/>
            <person name="Glavina del Rio T."/>
            <person name="Dalin E."/>
            <person name="Tice H."/>
            <person name="Bruce D."/>
            <person name="Goodwin L."/>
            <person name="Pitluck S."/>
            <person name="Kyrpides N."/>
            <person name="Mavromatis K."/>
            <person name="Ivanova N."/>
            <person name="Mikhailova N."/>
            <person name="Chertkov O."/>
            <person name="Brettin T."/>
            <person name="Detter J.C."/>
            <person name="Han C."/>
            <person name="Larimer F."/>
            <person name="Land M."/>
            <person name="Hauser L."/>
            <person name="Markowitz V."/>
            <person name="Cheng J.-F."/>
            <person name="Hugenholtz P."/>
            <person name="Woyke T."/>
            <person name="Wu D."/>
            <person name="Pukall R."/>
            <person name="Steenblock K."/>
            <person name="Schneider S."/>
            <person name="Klenk H.-P."/>
            <person name="Eisen J.A."/>
        </authorList>
    </citation>
    <scope>NUCLEOTIDE SEQUENCE [LARGE SCALE GENOMIC DNA]</scope>
    <source>
        <strain evidence="4">DSM 14684 / CIP 108061 / JCM 11494 / NBRC 100937 / ID131577</strain>
    </source>
</reference>
<gene>
    <name evidence="3" type="ordered locus">Cwoe_4270</name>
</gene>
<feature type="region of interest" description="Disordered" evidence="1">
    <location>
        <begin position="607"/>
        <end position="652"/>
    </location>
</feature>
<dbReference type="Proteomes" id="UP000008229">
    <property type="component" value="Chromosome"/>
</dbReference>
<feature type="transmembrane region" description="Helical" evidence="2">
    <location>
        <begin position="571"/>
        <end position="596"/>
    </location>
</feature>
<reference evidence="3 4" key="1">
    <citation type="journal article" date="2010" name="Stand. Genomic Sci.">
        <title>Complete genome sequence of Conexibacter woesei type strain (ID131577).</title>
        <authorList>
            <person name="Pukall R."/>
            <person name="Lapidus A."/>
            <person name="Glavina Del Rio T."/>
            <person name="Copeland A."/>
            <person name="Tice H."/>
            <person name="Cheng J.-F."/>
            <person name="Lucas S."/>
            <person name="Chen F."/>
            <person name="Nolan M."/>
            <person name="Bruce D."/>
            <person name="Goodwin L."/>
            <person name="Pitluck S."/>
            <person name="Mavromatis K."/>
            <person name="Ivanova N."/>
            <person name="Ovchinnikova G."/>
            <person name="Pati A."/>
            <person name="Chen A."/>
            <person name="Palaniappan K."/>
            <person name="Land M."/>
            <person name="Hauser L."/>
            <person name="Chang Y.-J."/>
            <person name="Jeffries C.D."/>
            <person name="Chain P."/>
            <person name="Meincke L."/>
            <person name="Sims D."/>
            <person name="Brettin T."/>
            <person name="Detter J.C."/>
            <person name="Rohde M."/>
            <person name="Goeker M."/>
            <person name="Bristow J."/>
            <person name="Eisen J.A."/>
            <person name="Markowitz V."/>
            <person name="Kyrpides N.C."/>
            <person name="Klenk H.-P."/>
            <person name="Hugenholtz P."/>
        </authorList>
    </citation>
    <scope>NUCLEOTIDE SEQUENCE [LARGE SCALE GENOMIC DNA]</scope>
    <source>
        <strain evidence="4">DSM 14684 / CIP 108061 / JCM 11494 / NBRC 100937 / ID131577</strain>
    </source>
</reference>
<evidence type="ECO:0000256" key="1">
    <source>
        <dbReference type="SAM" id="MobiDB-lite"/>
    </source>
</evidence>
<dbReference type="STRING" id="469383.Cwoe_4270"/>
<dbReference type="EMBL" id="CP001854">
    <property type="protein sequence ID" value="ADB52684.1"/>
    <property type="molecule type" value="Genomic_DNA"/>
</dbReference>
<keyword evidence="2" id="KW-0812">Transmembrane</keyword>
<proteinExistence type="predicted"/>
<feature type="transmembrane region" description="Helical" evidence="2">
    <location>
        <begin position="114"/>
        <end position="134"/>
    </location>
</feature>
<organism evidence="3 4">
    <name type="scientific">Conexibacter woesei (strain DSM 14684 / CCUG 47730 / CIP 108061 / JCM 11494 / NBRC 100937 / ID131577)</name>
    <dbReference type="NCBI Taxonomy" id="469383"/>
    <lineage>
        <taxon>Bacteria</taxon>
        <taxon>Bacillati</taxon>
        <taxon>Actinomycetota</taxon>
        <taxon>Thermoleophilia</taxon>
        <taxon>Solirubrobacterales</taxon>
        <taxon>Conexibacteraceae</taxon>
        <taxon>Conexibacter</taxon>
    </lineage>
</organism>
<sequence precursor="true">MVGTMDALMLLTAAAETAPAGGATAGQIAIGGGIAVGWTVLLLLLGHGHRTGRSTLLNRMAAPLERATGLPGWATLPVAVAVVGFLLAGPGFAWDVALHMSKGRDEGPFANPSHFMIFGGLLVLLASGWLAVVLPKGDVGPSGVRIAPSWSVPAGGIAMLLCASAALLAFPLDDFWHRAFGQDVTLWGPTHLVLITGGLLVYVSSLVLVREGRASAARLAALRGDRAPRPVPTWLGALAASIVLAGLTLAYQQEFGYGAPQFRTLFHPVLIAMAATLALVTVRLACGPGAALLTVVFAGVVDFALTGLVGPVLGDLTLHFPTYVAEGALVELAALALLRDGRSPYLFATASAVLIGTLGVLAEFGWSHVWMPLSWPAHIVAPAMVRAVPLAIACGVLAVFVARCLGRSGDPAILGRWAWAPPAAAVAVTLAVLGSLLPSHAPDGARVALTLTDAGNGTANVVARFTPRDVAEDADRLQGLSWQSGEGIVTAPLERVSEGVYRTTEPLEVSGSAKAMIRLQRGTTTASVAVRFPADAAIPAPAVPALAQVERPLVHDPLLLQRERKPDTPRWLWSTAATAVLALVLTLLGTIGWALLRIARGPLAPAGARGAAAGAGAGAGGAGGPGAGGPGGAPGGTGERHPGAPPRPVGAR</sequence>
<keyword evidence="4" id="KW-1185">Reference proteome</keyword>
<evidence type="ECO:0000313" key="3">
    <source>
        <dbReference type="EMBL" id="ADB52684.1"/>
    </source>
</evidence>
<feature type="compositionally biased region" description="Pro residues" evidence="1">
    <location>
        <begin position="643"/>
        <end position="652"/>
    </location>
</feature>
<dbReference type="eggNOG" id="ENOG502Z9GM">
    <property type="taxonomic scope" value="Bacteria"/>
</dbReference>
<keyword evidence="2" id="KW-1133">Transmembrane helix</keyword>
<feature type="transmembrane region" description="Helical" evidence="2">
    <location>
        <begin position="265"/>
        <end position="285"/>
    </location>
</feature>
<name>D3F6N6_CONWI</name>
<dbReference type="KEGG" id="cwo:Cwoe_4270"/>
<dbReference type="AlphaFoldDB" id="D3F6N6"/>
<feature type="transmembrane region" description="Helical" evidence="2">
    <location>
        <begin position="345"/>
        <end position="367"/>
    </location>
</feature>
<feature type="transmembrane region" description="Helical" evidence="2">
    <location>
        <begin position="231"/>
        <end position="253"/>
    </location>
</feature>
<feature type="transmembrane region" description="Helical" evidence="2">
    <location>
        <begin position="292"/>
        <end position="314"/>
    </location>
</feature>
<feature type="transmembrane region" description="Helical" evidence="2">
    <location>
        <begin position="417"/>
        <end position="437"/>
    </location>
</feature>
<feature type="transmembrane region" description="Helical" evidence="2">
    <location>
        <begin position="30"/>
        <end position="49"/>
    </location>
</feature>
<accession>D3F6N6</accession>
<keyword evidence="2" id="KW-0472">Membrane</keyword>
<evidence type="ECO:0000313" key="4">
    <source>
        <dbReference type="Proteomes" id="UP000008229"/>
    </source>
</evidence>
<feature type="transmembrane region" description="Helical" evidence="2">
    <location>
        <begin position="146"/>
        <end position="170"/>
    </location>
</feature>
<protein>
    <submittedName>
        <fullName evidence="3">Uncharacterized protein</fullName>
    </submittedName>
</protein>
<evidence type="ECO:0000256" key="2">
    <source>
        <dbReference type="SAM" id="Phobius"/>
    </source>
</evidence>
<feature type="transmembrane region" description="Helical" evidence="2">
    <location>
        <begin position="387"/>
        <end position="405"/>
    </location>
</feature>
<feature type="transmembrane region" description="Helical" evidence="2">
    <location>
        <begin position="70"/>
        <end position="94"/>
    </location>
</feature>
<feature type="transmembrane region" description="Helical" evidence="2">
    <location>
        <begin position="190"/>
        <end position="210"/>
    </location>
</feature>
<feature type="compositionally biased region" description="Gly residues" evidence="1">
    <location>
        <begin position="613"/>
        <end position="637"/>
    </location>
</feature>
<dbReference type="HOGENOM" id="CLU_446775_0_0_11"/>